<dbReference type="InterPro" id="IPR042197">
    <property type="entry name" value="Apaf_helical"/>
</dbReference>
<keyword evidence="1" id="KW-0053">Apoptosis</keyword>
<dbReference type="PANTHER" id="PTHR22845">
    <property type="entry name" value="APOPTOTIC PROTEASE-ACTIVATING FACTOR 1"/>
    <property type="match status" value="1"/>
</dbReference>
<dbReference type="Pfam" id="PF00931">
    <property type="entry name" value="NB-ARC"/>
    <property type="match status" value="1"/>
</dbReference>
<dbReference type="GO" id="GO:0005829">
    <property type="term" value="C:cytosol"/>
    <property type="evidence" value="ECO:0007669"/>
    <property type="project" value="UniProtKB-ARBA"/>
</dbReference>
<dbReference type="PRINTS" id="PR00364">
    <property type="entry name" value="DISEASERSIST"/>
</dbReference>
<dbReference type="AlphaFoldDB" id="A0A6S6TSY2"/>
<gene>
    <name evidence="4" type="ORF">HELGO_WM25964</name>
</gene>
<accession>A0A6S6TSY2</accession>
<feature type="domain" description="NB-ARC" evidence="3">
    <location>
        <begin position="218"/>
        <end position="358"/>
    </location>
</feature>
<dbReference type="GO" id="GO:0043531">
    <property type="term" value="F:ADP binding"/>
    <property type="evidence" value="ECO:0007669"/>
    <property type="project" value="InterPro"/>
</dbReference>
<dbReference type="InterPro" id="IPR027417">
    <property type="entry name" value="P-loop_NTPase"/>
</dbReference>
<evidence type="ECO:0000313" key="4">
    <source>
        <dbReference type="EMBL" id="CAA6825841.1"/>
    </source>
</evidence>
<reference evidence="4" key="1">
    <citation type="submission" date="2020-01" db="EMBL/GenBank/DDBJ databases">
        <authorList>
            <person name="Meier V. D."/>
            <person name="Meier V D."/>
        </authorList>
    </citation>
    <scope>NUCLEOTIDE SEQUENCE</scope>
    <source>
        <strain evidence="4">HLG_WM_MAG_03</strain>
    </source>
</reference>
<dbReference type="SUPFAM" id="SSF52540">
    <property type="entry name" value="P-loop containing nucleoside triphosphate hydrolases"/>
    <property type="match status" value="1"/>
</dbReference>
<proteinExistence type="predicted"/>
<evidence type="ECO:0000259" key="3">
    <source>
        <dbReference type="Pfam" id="PF00931"/>
    </source>
</evidence>
<dbReference type="PANTHER" id="PTHR22845:SF5">
    <property type="entry name" value="APOPTOTIC PROTEASE-ACTIVATING FACTOR 1"/>
    <property type="match status" value="1"/>
</dbReference>
<name>A0A6S6TSY2_9BACT</name>
<organism evidence="4">
    <name type="scientific">uncultured Sulfurovum sp</name>
    <dbReference type="NCBI Taxonomy" id="269237"/>
    <lineage>
        <taxon>Bacteria</taxon>
        <taxon>Pseudomonadati</taxon>
        <taxon>Campylobacterota</taxon>
        <taxon>Epsilonproteobacteria</taxon>
        <taxon>Campylobacterales</taxon>
        <taxon>Sulfurovaceae</taxon>
        <taxon>Sulfurovum</taxon>
        <taxon>environmental samples</taxon>
    </lineage>
</organism>
<evidence type="ECO:0000256" key="2">
    <source>
        <dbReference type="ARBA" id="ARBA00022737"/>
    </source>
</evidence>
<dbReference type="Gene3D" id="1.10.10.10">
    <property type="entry name" value="Winged helix-like DNA-binding domain superfamily/Winged helix DNA-binding domain"/>
    <property type="match status" value="1"/>
</dbReference>
<evidence type="ECO:0000256" key="1">
    <source>
        <dbReference type="ARBA" id="ARBA00022703"/>
    </source>
</evidence>
<dbReference type="Gene3D" id="3.40.50.300">
    <property type="entry name" value="P-loop containing nucleotide triphosphate hydrolases"/>
    <property type="match status" value="1"/>
</dbReference>
<dbReference type="InterPro" id="IPR002182">
    <property type="entry name" value="NB-ARC"/>
</dbReference>
<dbReference type="Gene3D" id="1.10.8.430">
    <property type="entry name" value="Helical domain of apoptotic protease-activating factors"/>
    <property type="match status" value="1"/>
</dbReference>
<dbReference type="InterPro" id="IPR036388">
    <property type="entry name" value="WH-like_DNA-bd_sf"/>
</dbReference>
<dbReference type="EMBL" id="CACVAR010000395">
    <property type="protein sequence ID" value="CAA6825841.1"/>
    <property type="molecule type" value="Genomic_DNA"/>
</dbReference>
<sequence>MKQIKLFLSYTKEVKDDVEKLELAIYRNYPNIQIEVFPESDKSFNEGGYQKRLNEILVSCDILYVFVERRIGKFTEEEFWAGWKSYEETKQPRLSIFFKKFELHDNASNQEWENASYTRRFKQQVSQLEENQYVNNYNNFDKLKNDTFKQLEHDIKNFQDNQIEVIPSEEFTYLDDESLYASLPQLPREYLPREEDLANLKDLILNTKDNVGITGVSKTLGLHGMGGIGKSVFAIALGYDSDIRKHFKDGIYFIQLGQKPDIEEIQMELLVYMGVDDINSKILKSKIKMLFSQREALLIIDDVWDVKHLNYFDVPTTKSKILITTRHKDILKAKEAKEYSIDILTKEQSFNFLKNKVGVISDDLKGLAEEIIKKCGNLPLAINIIGSILKDRDRAYWEKVLVNLQNANLDKIKFVNQNGQHEDLYKVIDLSVDYLSQKDKEKYLSLSIFFLKRKNIPRATLKNYWGDDYLEIIDRLSYSSLLFEKSRSKNKQYYYAHDLQIDYIKSCDDNTVEKYQDYMDQYKEQYAYSWSSISLDDSYFYDNYIEICELLGDKPLVEKISKEIIYKKNRLSLKNFKKIIKMLRLQKKFISKEILKHNLDSNTLVWAMNNLKNSSREIQLFSKKYLKNNIEESEIHLTIKAIDNLGVSSYEVQEFAKKYIEQDLRKLNGYLATKCIELLDDDSEDIGVLIDRYISSELDLNIEILNELADNFHKKKVEEKNAKEYLTETNYEFLEVEKAMNSIDVLGSYSTMVKDFCKIYIEQDVQILKPVIVDRAIDILGIHSDEVKEFSGKYIQLTNTKDISLEKKCLDILEVKKKVYTSKIKRSLKNLSGNPIIVQRIAKEYLKQDFVFLSLSSVNICIAILGQNSIYVQEFVKEYLKQDFEFLRSPIIKICINILGENSTEVRSYARKMIKNNPNTNNYTIIRFLKVLNPNSAEVQNFIKNYMKKDDKDYEIRSFCLKLLKKSKKEQDNE</sequence>
<protein>
    <recommendedName>
        <fullName evidence="3">NB-ARC domain-containing protein</fullName>
    </recommendedName>
</protein>
<keyword evidence="2" id="KW-0677">Repeat</keyword>